<evidence type="ECO:0000256" key="1">
    <source>
        <dbReference type="SAM" id="Phobius"/>
    </source>
</evidence>
<keyword evidence="1" id="KW-0812">Transmembrane</keyword>
<protein>
    <submittedName>
        <fullName evidence="2">Uncharacterized protein</fullName>
    </submittedName>
</protein>
<feature type="transmembrane region" description="Helical" evidence="1">
    <location>
        <begin position="37"/>
        <end position="56"/>
    </location>
</feature>
<reference evidence="2" key="1">
    <citation type="submission" date="2020-09" db="EMBL/GenBank/DDBJ databases">
        <title>Genome-Enabled Discovery of Anthraquinone Biosynthesis in Senna tora.</title>
        <authorList>
            <person name="Kang S.-H."/>
            <person name="Pandey R.P."/>
            <person name="Lee C.-M."/>
            <person name="Sim J.-S."/>
            <person name="Jeong J.-T."/>
            <person name="Choi B.-S."/>
            <person name="Jung M."/>
            <person name="Ginzburg D."/>
            <person name="Zhao K."/>
            <person name="Won S.Y."/>
            <person name="Oh T.-J."/>
            <person name="Yu Y."/>
            <person name="Kim N.-H."/>
            <person name="Lee O.R."/>
            <person name="Lee T.-H."/>
            <person name="Bashyal P."/>
            <person name="Kim T.-S."/>
            <person name="Lee W.-H."/>
            <person name="Kawkins C."/>
            <person name="Kim C.-K."/>
            <person name="Kim J.S."/>
            <person name="Ahn B.O."/>
            <person name="Rhee S.Y."/>
            <person name="Sohng J.K."/>
        </authorList>
    </citation>
    <scope>NUCLEOTIDE SEQUENCE</scope>
    <source>
        <tissue evidence="2">Leaf</tissue>
    </source>
</reference>
<evidence type="ECO:0000313" key="2">
    <source>
        <dbReference type="EMBL" id="KAF7814726.1"/>
    </source>
</evidence>
<dbReference type="EMBL" id="JAAIUW010000009">
    <property type="protein sequence ID" value="KAF7814726.1"/>
    <property type="molecule type" value="Genomic_DNA"/>
</dbReference>
<proteinExistence type="predicted"/>
<sequence>MRVRRHRSRWVSSTGTLPSGIAASTVSGILCCRRARLSYFLAVSFVFSQVWLRFLVCSNIDGASKYLDANDISGYGGLPETTAGFFSFGCFFSQGRSLVLFWLFSESKENMGIQRLAIEAKTFDLTLEQSGPFFRLSSQVQQGSSTQKIGVQPDPVQHDVGVQTEEAEMVTLGDVRFAESAGKGEMGNKMGKEGESKSVSCKGKVIMEPQATNNIVIRDPSTSGIVKHLEPHTDYTSSEAGEGEFFDEASIISFFDNEEGLLIVQLEKEYEEQERDQKRRLDDALEGVASLLRMDVSEGNINDSSRGILSMPEEASAHLVLRFLFCQDDSNWSIKTTPVSEIRPRFIVRNTLRHDPHSSHAKTTPIGASKQLQFANTTRTDVFDSLAQQNMLRHDPRSSHAKKTPIGASKPLRFANTTRTNVFDSHAQQVLCLVIREGF</sequence>
<evidence type="ECO:0000313" key="3">
    <source>
        <dbReference type="Proteomes" id="UP000634136"/>
    </source>
</evidence>
<gene>
    <name evidence="2" type="ORF">G2W53_028695</name>
</gene>
<dbReference type="AlphaFoldDB" id="A0A834T5T9"/>
<name>A0A834T5T9_9FABA</name>
<dbReference type="Proteomes" id="UP000634136">
    <property type="component" value="Unassembled WGS sequence"/>
</dbReference>
<comment type="caution">
    <text evidence="2">The sequence shown here is derived from an EMBL/GenBank/DDBJ whole genome shotgun (WGS) entry which is preliminary data.</text>
</comment>
<organism evidence="2 3">
    <name type="scientific">Senna tora</name>
    <dbReference type="NCBI Taxonomy" id="362788"/>
    <lineage>
        <taxon>Eukaryota</taxon>
        <taxon>Viridiplantae</taxon>
        <taxon>Streptophyta</taxon>
        <taxon>Embryophyta</taxon>
        <taxon>Tracheophyta</taxon>
        <taxon>Spermatophyta</taxon>
        <taxon>Magnoliopsida</taxon>
        <taxon>eudicotyledons</taxon>
        <taxon>Gunneridae</taxon>
        <taxon>Pentapetalae</taxon>
        <taxon>rosids</taxon>
        <taxon>fabids</taxon>
        <taxon>Fabales</taxon>
        <taxon>Fabaceae</taxon>
        <taxon>Caesalpinioideae</taxon>
        <taxon>Cassia clade</taxon>
        <taxon>Senna</taxon>
    </lineage>
</organism>
<keyword evidence="3" id="KW-1185">Reference proteome</keyword>
<keyword evidence="1" id="KW-0472">Membrane</keyword>
<keyword evidence="1" id="KW-1133">Transmembrane helix</keyword>
<accession>A0A834T5T9</accession>